<name>A0A5C5YZ45_9BACT</name>
<accession>A0A5C5YZ45</accession>
<dbReference type="PANTHER" id="PTHR36115">
    <property type="entry name" value="PROLINE-RICH ANTIGEN HOMOLOG-RELATED"/>
    <property type="match status" value="1"/>
</dbReference>
<keyword evidence="10" id="KW-1185">Reference proteome</keyword>
<dbReference type="PANTHER" id="PTHR36115:SF4">
    <property type="entry name" value="MEMBRANE PROTEIN"/>
    <property type="match status" value="1"/>
</dbReference>
<proteinExistence type="predicted"/>
<organism evidence="9 10">
    <name type="scientific">Novipirellula herctigrandis</name>
    <dbReference type="NCBI Taxonomy" id="2527986"/>
    <lineage>
        <taxon>Bacteria</taxon>
        <taxon>Pseudomonadati</taxon>
        <taxon>Planctomycetota</taxon>
        <taxon>Planctomycetia</taxon>
        <taxon>Pirellulales</taxon>
        <taxon>Pirellulaceae</taxon>
        <taxon>Novipirellula</taxon>
    </lineage>
</organism>
<feature type="transmembrane region" description="Helical" evidence="7">
    <location>
        <begin position="143"/>
        <end position="161"/>
    </location>
</feature>
<dbReference type="InterPro" id="IPR010432">
    <property type="entry name" value="RDD"/>
</dbReference>
<protein>
    <submittedName>
        <fullName evidence="9">RDD family protein</fullName>
    </submittedName>
</protein>
<evidence type="ECO:0000256" key="1">
    <source>
        <dbReference type="ARBA" id="ARBA00004651"/>
    </source>
</evidence>
<comment type="caution">
    <text evidence="9">The sequence shown here is derived from an EMBL/GenBank/DDBJ whole genome shotgun (WGS) entry which is preliminary data.</text>
</comment>
<dbReference type="EMBL" id="SJPJ01000001">
    <property type="protein sequence ID" value="TWT79996.1"/>
    <property type="molecule type" value="Genomic_DNA"/>
</dbReference>
<evidence type="ECO:0000256" key="5">
    <source>
        <dbReference type="ARBA" id="ARBA00023136"/>
    </source>
</evidence>
<evidence type="ECO:0000256" key="4">
    <source>
        <dbReference type="ARBA" id="ARBA00022989"/>
    </source>
</evidence>
<dbReference type="InterPro" id="IPR051791">
    <property type="entry name" value="Pra-immunoreactive"/>
</dbReference>
<feature type="transmembrane region" description="Helical" evidence="7">
    <location>
        <begin position="56"/>
        <end position="75"/>
    </location>
</feature>
<dbReference type="Proteomes" id="UP000315010">
    <property type="component" value="Unassembled WGS sequence"/>
</dbReference>
<keyword evidence="2" id="KW-1003">Cell membrane</keyword>
<gene>
    <name evidence="9" type="ORF">CA13_14080</name>
</gene>
<dbReference type="Pfam" id="PF06271">
    <property type="entry name" value="RDD"/>
    <property type="match status" value="1"/>
</dbReference>
<feature type="region of interest" description="Disordered" evidence="6">
    <location>
        <begin position="19"/>
        <end position="40"/>
    </location>
</feature>
<evidence type="ECO:0000256" key="2">
    <source>
        <dbReference type="ARBA" id="ARBA00022475"/>
    </source>
</evidence>
<keyword evidence="4 7" id="KW-1133">Transmembrane helix</keyword>
<evidence type="ECO:0000259" key="8">
    <source>
        <dbReference type="Pfam" id="PF06271"/>
    </source>
</evidence>
<evidence type="ECO:0000256" key="3">
    <source>
        <dbReference type="ARBA" id="ARBA00022692"/>
    </source>
</evidence>
<feature type="domain" description="RDD" evidence="8">
    <location>
        <begin position="50"/>
        <end position="193"/>
    </location>
</feature>
<evidence type="ECO:0000256" key="7">
    <source>
        <dbReference type="SAM" id="Phobius"/>
    </source>
</evidence>
<keyword evidence="5 7" id="KW-0472">Membrane</keyword>
<dbReference type="OrthoDB" id="8612316at2"/>
<dbReference type="GO" id="GO:0005886">
    <property type="term" value="C:plasma membrane"/>
    <property type="evidence" value="ECO:0007669"/>
    <property type="project" value="UniProtKB-SubCell"/>
</dbReference>
<dbReference type="AlphaFoldDB" id="A0A5C5YZ45"/>
<comment type="subcellular location">
    <subcellularLocation>
        <location evidence="1">Cell membrane</location>
        <topology evidence="1">Multi-pass membrane protein</topology>
    </subcellularLocation>
</comment>
<sequence>MLTRGGFLVVPLKLPAMSDASSHPNRFSIETPPLANTPDSTLSGENGVLAKRFTRFAAAIVDGILAMLFLVPLQFMTGYASRISTGAVGLVEQLMMIAVGYGIFVLFHGYLLATRGQTIGKFLTNIQIVDVESERLASVKHVFVYRYLWLLPLTIIVAIVPGFADDILVNLVALVDVLFIFRQDRRCLHDLIASTKVVEYLPNRPSVNAI</sequence>
<keyword evidence="3 7" id="KW-0812">Transmembrane</keyword>
<evidence type="ECO:0000256" key="6">
    <source>
        <dbReference type="SAM" id="MobiDB-lite"/>
    </source>
</evidence>
<reference evidence="9 10" key="1">
    <citation type="submission" date="2019-02" db="EMBL/GenBank/DDBJ databases">
        <title>Deep-cultivation of Planctomycetes and their phenomic and genomic characterization uncovers novel biology.</title>
        <authorList>
            <person name="Wiegand S."/>
            <person name="Jogler M."/>
            <person name="Boedeker C."/>
            <person name="Pinto D."/>
            <person name="Vollmers J."/>
            <person name="Rivas-Marin E."/>
            <person name="Kohn T."/>
            <person name="Peeters S.H."/>
            <person name="Heuer A."/>
            <person name="Rast P."/>
            <person name="Oberbeckmann S."/>
            <person name="Bunk B."/>
            <person name="Jeske O."/>
            <person name="Meyerdierks A."/>
            <person name="Storesund J.E."/>
            <person name="Kallscheuer N."/>
            <person name="Luecker S."/>
            <person name="Lage O.M."/>
            <person name="Pohl T."/>
            <person name="Merkel B.J."/>
            <person name="Hornburger P."/>
            <person name="Mueller R.-W."/>
            <person name="Bruemmer F."/>
            <person name="Labrenz M."/>
            <person name="Spormann A.M."/>
            <person name="Op Den Camp H."/>
            <person name="Overmann J."/>
            <person name="Amann R."/>
            <person name="Jetten M.S.M."/>
            <person name="Mascher T."/>
            <person name="Medema M.H."/>
            <person name="Devos D.P."/>
            <person name="Kaster A.-K."/>
            <person name="Ovreas L."/>
            <person name="Rohde M."/>
            <person name="Galperin M.Y."/>
            <person name="Jogler C."/>
        </authorList>
    </citation>
    <scope>NUCLEOTIDE SEQUENCE [LARGE SCALE GENOMIC DNA]</scope>
    <source>
        <strain evidence="9 10">CA13</strain>
    </source>
</reference>
<evidence type="ECO:0000313" key="9">
    <source>
        <dbReference type="EMBL" id="TWT79996.1"/>
    </source>
</evidence>
<evidence type="ECO:0000313" key="10">
    <source>
        <dbReference type="Proteomes" id="UP000315010"/>
    </source>
</evidence>
<feature type="transmembrane region" description="Helical" evidence="7">
    <location>
        <begin position="95"/>
        <end position="113"/>
    </location>
</feature>